<dbReference type="SMART" id="SM00342">
    <property type="entry name" value="HTH_ARAC"/>
    <property type="match status" value="1"/>
</dbReference>
<dbReference type="STRING" id="2074.BG845_01808"/>
<dbReference type="PANTHER" id="PTHR46796">
    <property type="entry name" value="HTH-TYPE TRANSCRIPTIONAL ACTIVATOR RHAS-RELATED"/>
    <property type="match status" value="1"/>
</dbReference>
<dbReference type="PROSITE" id="PS01124">
    <property type="entry name" value="HTH_ARAC_FAMILY_2"/>
    <property type="match status" value="1"/>
</dbReference>
<dbReference type="EMBL" id="MIGB01000007">
    <property type="protein sequence ID" value="OSY41780.1"/>
    <property type="molecule type" value="Genomic_DNA"/>
</dbReference>
<proteinExistence type="predicted"/>
<comment type="caution">
    <text evidence="5">The sequence shown here is derived from an EMBL/GenBank/DDBJ whole genome shotgun (WGS) entry which is preliminary data.</text>
</comment>
<feature type="domain" description="HTH araC/xylS-type" evidence="4">
    <location>
        <begin position="162"/>
        <end position="261"/>
    </location>
</feature>
<organism evidence="5 6">
    <name type="scientific">Pseudonocardia autotrophica</name>
    <name type="common">Amycolata autotrophica</name>
    <name type="synonym">Nocardia autotrophica</name>
    <dbReference type="NCBI Taxonomy" id="2074"/>
    <lineage>
        <taxon>Bacteria</taxon>
        <taxon>Bacillati</taxon>
        <taxon>Actinomycetota</taxon>
        <taxon>Actinomycetes</taxon>
        <taxon>Pseudonocardiales</taxon>
        <taxon>Pseudonocardiaceae</taxon>
        <taxon>Pseudonocardia</taxon>
    </lineage>
</organism>
<dbReference type="PANTHER" id="PTHR46796:SF15">
    <property type="entry name" value="BLL1074 PROTEIN"/>
    <property type="match status" value="1"/>
</dbReference>
<gene>
    <name evidence="5" type="ORF">BG845_01808</name>
</gene>
<dbReference type="InterPro" id="IPR050204">
    <property type="entry name" value="AraC_XylS_family_regulators"/>
</dbReference>
<evidence type="ECO:0000256" key="2">
    <source>
        <dbReference type="ARBA" id="ARBA00023125"/>
    </source>
</evidence>
<reference evidence="5 6" key="1">
    <citation type="submission" date="2016-09" db="EMBL/GenBank/DDBJ databases">
        <title>Pseudonocardia autotrophica DSM535, a candidate organism with high potential of specific P450 cytochromes.</title>
        <authorList>
            <person name="Grumaz C."/>
            <person name="Vainshtein Y."/>
            <person name="Kirstahler P."/>
            <person name="Sohn K."/>
        </authorList>
    </citation>
    <scope>NUCLEOTIDE SEQUENCE [LARGE SCALE GENOMIC DNA]</scope>
    <source>
        <strain evidence="5 6">DSM 535</strain>
    </source>
</reference>
<keyword evidence="6" id="KW-1185">Reference proteome</keyword>
<dbReference type="GO" id="GO:0043565">
    <property type="term" value="F:sequence-specific DNA binding"/>
    <property type="evidence" value="ECO:0007669"/>
    <property type="project" value="InterPro"/>
</dbReference>
<dbReference type="Pfam" id="PF12833">
    <property type="entry name" value="HTH_18"/>
    <property type="match status" value="1"/>
</dbReference>
<evidence type="ECO:0000313" key="5">
    <source>
        <dbReference type="EMBL" id="OSY41780.1"/>
    </source>
</evidence>
<name>A0A1Y2N2X5_PSEAH</name>
<dbReference type="InterPro" id="IPR009057">
    <property type="entry name" value="Homeodomain-like_sf"/>
</dbReference>
<dbReference type="AlphaFoldDB" id="A0A1Y2N2X5"/>
<keyword evidence="2" id="KW-0238">DNA-binding</keyword>
<sequence length="282" mass="29830">MPVMTGEFRPAPPPAVLRPFVLRYLGYREESATPVLRRQAPAAGVALVFGFHSLELSGPAVGSTTTAAFVGGLSDTWVLTRFTGPQAGIQVDLTPVGLYTLLGGRALPSGAVPALDELADPVLAALPERLAAAPEWPARFALVSEVLAGRLLDVRARRPAPEVVHAWRRLEVTGGRVPVSVLAAETGWSRRHLQARFSTQIGLGPRTAGRVLRFSRASGLVAGSRVALAEIAATCGYVDQAHLSREFRALAGISPGGFRTEWAAAFPFVQDEAASGEQDQPA</sequence>
<dbReference type="GO" id="GO:0003700">
    <property type="term" value="F:DNA-binding transcription factor activity"/>
    <property type="evidence" value="ECO:0007669"/>
    <property type="project" value="InterPro"/>
</dbReference>
<keyword evidence="1" id="KW-0805">Transcription regulation</keyword>
<evidence type="ECO:0000259" key="4">
    <source>
        <dbReference type="PROSITE" id="PS01124"/>
    </source>
</evidence>
<keyword evidence="3" id="KW-0804">Transcription</keyword>
<evidence type="ECO:0000256" key="1">
    <source>
        <dbReference type="ARBA" id="ARBA00023015"/>
    </source>
</evidence>
<dbReference type="Proteomes" id="UP000194360">
    <property type="component" value="Unassembled WGS sequence"/>
</dbReference>
<evidence type="ECO:0000256" key="3">
    <source>
        <dbReference type="ARBA" id="ARBA00023163"/>
    </source>
</evidence>
<dbReference type="InterPro" id="IPR018060">
    <property type="entry name" value="HTH_AraC"/>
</dbReference>
<evidence type="ECO:0000313" key="6">
    <source>
        <dbReference type="Proteomes" id="UP000194360"/>
    </source>
</evidence>
<protein>
    <submittedName>
        <fullName evidence="5">Transcriptional activator FtrA</fullName>
    </submittedName>
</protein>
<accession>A0A1Y2N2X5</accession>
<dbReference type="SUPFAM" id="SSF46689">
    <property type="entry name" value="Homeodomain-like"/>
    <property type="match status" value="1"/>
</dbReference>
<dbReference type="Gene3D" id="1.10.10.60">
    <property type="entry name" value="Homeodomain-like"/>
    <property type="match status" value="1"/>
</dbReference>